<dbReference type="GO" id="GO:0005524">
    <property type="term" value="F:ATP binding"/>
    <property type="evidence" value="ECO:0007669"/>
    <property type="project" value="UniProtKB-KW"/>
</dbReference>
<dbReference type="InterPro" id="IPR025662">
    <property type="entry name" value="Sigma_54_int_dom_ATP-bd_1"/>
</dbReference>
<dbReference type="InterPro" id="IPR000014">
    <property type="entry name" value="PAS"/>
</dbReference>
<dbReference type="SUPFAM" id="SSF55785">
    <property type="entry name" value="PYP-like sensor domain (PAS domain)"/>
    <property type="match status" value="2"/>
</dbReference>
<dbReference type="RefSeq" id="WP_229672435.1">
    <property type="nucleotide sequence ID" value="NZ_BMIR01000006.1"/>
</dbReference>
<dbReference type="PROSITE" id="PS00675">
    <property type="entry name" value="SIGMA54_INTERACT_1"/>
    <property type="match status" value="1"/>
</dbReference>
<dbReference type="SMART" id="SM00382">
    <property type="entry name" value="AAA"/>
    <property type="match status" value="1"/>
</dbReference>
<dbReference type="FunFam" id="3.40.50.300:FF:000006">
    <property type="entry name" value="DNA-binding transcriptional regulator NtrC"/>
    <property type="match status" value="1"/>
</dbReference>
<name>A0A8J2VPC6_9BACL</name>
<dbReference type="InterPro" id="IPR035965">
    <property type="entry name" value="PAS-like_dom_sf"/>
</dbReference>
<dbReference type="Gene3D" id="1.10.10.60">
    <property type="entry name" value="Homeodomain-like"/>
    <property type="match status" value="1"/>
</dbReference>
<dbReference type="NCBIfam" id="TIGR00229">
    <property type="entry name" value="sensory_box"/>
    <property type="match status" value="2"/>
</dbReference>
<dbReference type="SUPFAM" id="SSF51735">
    <property type="entry name" value="NAD(P)-binding Rossmann-fold domains"/>
    <property type="match status" value="1"/>
</dbReference>
<gene>
    <name evidence="8" type="ORF">GCM10011391_15640</name>
</gene>
<proteinExistence type="predicted"/>
<dbReference type="InterPro" id="IPR013767">
    <property type="entry name" value="PAS_fold"/>
</dbReference>
<evidence type="ECO:0000256" key="4">
    <source>
        <dbReference type="ARBA" id="ARBA00023125"/>
    </source>
</evidence>
<dbReference type="InterPro" id="IPR058031">
    <property type="entry name" value="AAA_lid_NorR"/>
</dbReference>
<keyword evidence="1" id="KW-0547">Nucleotide-binding</keyword>
<dbReference type="Proteomes" id="UP000628775">
    <property type="component" value="Unassembled WGS sequence"/>
</dbReference>
<dbReference type="InterPro" id="IPR002078">
    <property type="entry name" value="Sigma_54_int"/>
</dbReference>
<dbReference type="InterPro" id="IPR025944">
    <property type="entry name" value="Sigma_54_int_dom_CS"/>
</dbReference>
<dbReference type="PROSITE" id="PS50112">
    <property type="entry name" value="PAS"/>
    <property type="match status" value="2"/>
</dbReference>
<evidence type="ECO:0000256" key="2">
    <source>
        <dbReference type="ARBA" id="ARBA00022840"/>
    </source>
</evidence>
<evidence type="ECO:0000313" key="8">
    <source>
        <dbReference type="EMBL" id="GGE37679.1"/>
    </source>
</evidence>
<dbReference type="PROSITE" id="PS50045">
    <property type="entry name" value="SIGMA54_INTERACT_4"/>
    <property type="match status" value="1"/>
</dbReference>
<dbReference type="InterPro" id="IPR002197">
    <property type="entry name" value="HTH_Fis"/>
</dbReference>
<dbReference type="PANTHER" id="PTHR32071">
    <property type="entry name" value="TRANSCRIPTIONAL REGULATORY PROTEIN"/>
    <property type="match status" value="1"/>
</dbReference>
<keyword evidence="2" id="KW-0067">ATP-binding</keyword>
<evidence type="ECO:0000313" key="9">
    <source>
        <dbReference type="Proteomes" id="UP000628775"/>
    </source>
</evidence>
<dbReference type="SUPFAM" id="SSF46689">
    <property type="entry name" value="Homeodomain-like"/>
    <property type="match status" value="1"/>
</dbReference>
<dbReference type="Pfam" id="PF00158">
    <property type="entry name" value="Sigma54_activat"/>
    <property type="match status" value="1"/>
</dbReference>
<evidence type="ECO:0000256" key="1">
    <source>
        <dbReference type="ARBA" id="ARBA00022741"/>
    </source>
</evidence>
<dbReference type="PROSITE" id="PS00676">
    <property type="entry name" value="SIGMA54_INTERACT_2"/>
    <property type="match status" value="1"/>
</dbReference>
<dbReference type="CDD" id="cd00130">
    <property type="entry name" value="PAS"/>
    <property type="match status" value="2"/>
</dbReference>
<dbReference type="InterPro" id="IPR025943">
    <property type="entry name" value="Sigma_54_int_dom_ATP-bd_2"/>
</dbReference>
<dbReference type="GO" id="GO:0043565">
    <property type="term" value="F:sequence-specific DNA binding"/>
    <property type="evidence" value="ECO:0007669"/>
    <property type="project" value="InterPro"/>
</dbReference>
<dbReference type="InterPro" id="IPR009057">
    <property type="entry name" value="Homeodomain-like_sf"/>
</dbReference>
<dbReference type="PANTHER" id="PTHR32071:SF121">
    <property type="entry name" value="SIGMA L-DEPENDENT TRANSCRIPTIONAL REGULATOR YQIR-RELATED"/>
    <property type="match status" value="1"/>
</dbReference>
<feature type="domain" description="Sigma-54 factor interaction" evidence="6">
    <location>
        <begin position="367"/>
        <end position="597"/>
    </location>
</feature>
<dbReference type="InterPro" id="IPR027417">
    <property type="entry name" value="P-loop_NTPase"/>
</dbReference>
<keyword evidence="5" id="KW-0804">Transcription</keyword>
<dbReference type="Pfam" id="PF02954">
    <property type="entry name" value="HTH_8"/>
    <property type="match status" value="1"/>
</dbReference>
<dbReference type="Gene3D" id="3.40.50.300">
    <property type="entry name" value="P-loop containing nucleotide triphosphate hydrolases"/>
    <property type="match status" value="1"/>
</dbReference>
<keyword evidence="9" id="KW-1185">Reference proteome</keyword>
<dbReference type="Gene3D" id="3.30.450.20">
    <property type="entry name" value="PAS domain"/>
    <property type="match status" value="2"/>
</dbReference>
<feature type="domain" description="PAS" evidence="7">
    <location>
        <begin position="233"/>
        <end position="278"/>
    </location>
</feature>
<keyword evidence="4" id="KW-0238">DNA-binding</keyword>
<evidence type="ECO:0000259" key="7">
    <source>
        <dbReference type="PROSITE" id="PS50112"/>
    </source>
</evidence>
<evidence type="ECO:0000256" key="5">
    <source>
        <dbReference type="ARBA" id="ARBA00023163"/>
    </source>
</evidence>
<reference evidence="8" key="1">
    <citation type="journal article" date="2014" name="Int. J. Syst. Evol. Microbiol.">
        <title>Complete genome sequence of Corynebacterium casei LMG S-19264T (=DSM 44701T), isolated from a smear-ripened cheese.</title>
        <authorList>
            <consortium name="US DOE Joint Genome Institute (JGI-PGF)"/>
            <person name="Walter F."/>
            <person name="Albersmeier A."/>
            <person name="Kalinowski J."/>
            <person name="Ruckert C."/>
        </authorList>
    </citation>
    <scope>NUCLEOTIDE SEQUENCE</scope>
    <source>
        <strain evidence="8">CGMCC 1.15371</strain>
    </source>
</reference>
<reference evidence="8" key="2">
    <citation type="submission" date="2020-09" db="EMBL/GenBank/DDBJ databases">
        <authorList>
            <person name="Sun Q."/>
            <person name="Zhou Y."/>
        </authorList>
    </citation>
    <scope>NUCLEOTIDE SEQUENCE</scope>
    <source>
        <strain evidence="8">CGMCC 1.15371</strain>
    </source>
</reference>
<dbReference type="PROSITE" id="PS00688">
    <property type="entry name" value="SIGMA54_INTERACT_3"/>
    <property type="match status" value="1"/>
</dbReference>
<dbReference type="Gene3D" id="1.10.8.60">
    <property type="match status" value="1"/>
</dbReference>
<dbReference type="SUPFAM" id="SSF52540">
    <property type="entry name" value="P-loop containing nucleoside triphosphate hydrolases"/>
    <property type="match status" value="1"/>
</dbReference>
<dbReference type="CDD" id="cd00009">
    <property type="entry name" value="AAA"/>
    <property type="match status" value="1"/>
</dbReference>
<dbReference type="InterPro" id="IPR003593">
    <property type="entry name" value="AAA+_ATPase"/>
</dbReference>
<comment type="caution">
    <text evidence="8">The sequence shown here is derived from an EMBL/GenBank/DDBJ whole genome shotgun (WGS) entry which is preliminary data.</text>
</comment>
<keyword evidence="3" id="KW-0805">Transcription regulation</keyword>
<feature type="domain" description="PAS" evidence="7">
    <location>
        <begin position="114"/>
        <end position="190"/>
    </location>
</feature>
<dbReference type="PRINTS" id="PR01590">
    <property type="entry name" value="HTHFIS"/>
</dbReference>
<dbReference type="Pfam" id="PF00989">
    <property type="entry name" value="PAS"/>
    <property type="match status" value="2"/>
</dbReference>
<accession>A0A8J2VPC6</accession>
<dbReference type="EMBL" id="BMIR01000006">
    <property type="protein sequence ID" value="GGE37679.1"/>
    <property type="molecule type" value="Genomic_DNA"/>
</dbReference>
<evidence type="ECO:0000259" key="6">
    <source>
        <dbReference type="PROSITE" id="PS50045"/>
    </source>
</evidence>
<dbReference type="GO" id="GO:0006355">
    <property type="term" value="P:regulation of DNA-templated transcription"/>
    <property type="evidence" value="ECO:0007669"/>
    <property type="project" value="InterPro"/>
</dbReference>
<organism evidence="8 9">
    <name type="scientific">Pullulanibacillus camelliae</name>
    <dbReference type="NCBI Taxonomy" id="1707096"/>
    <lineage>
        <taxon>Bacteria</taxon>
        <taxon>Bacillati</taxon>
        <taxon>Bacillota</taxon>
        <taxon>Bacilli</taxon>
        <taxon>Bacillales</taxon>
        <taxon>Sporolactobacillaceae</taxon>
        <taxon>Pullulanibacillus</taxon>
    </lineage>
</organism>
<dbReference type="SMART" id="SM00091">
    <property type="entry name" value="PAS"/>
    <property type="match status" value="2"/>
</dbReference>
<protein>
    <submittedName>
        <fullName evidence="8">Sigma-54-dependent Fis family transcriptional regulator</fullName>
    </submittedName>
</protein>
<dbReference type="Pfam" id="PF25601">
    <property type="entry name" value="AAA_lid_14"/>
    <property type="match status" value="1"/>
</dbReference>
<dbReference type="InterPro" id="IPR036291">
    <property type="entry name" value="NAD(P)-bd_dom_sf"/>
</dbReference>
<evidence type="ECO:0000256" key="3">
    <source>
        <dbReference type="ARBA" id="ARBA00023015"/>
    </source>
</evidence>
<dbReference type="AlphaFoldDB" id="A0A8J2VPC6"/>
<sequence length="689" mass="77617">MKSIVLIGGGKHSLYILQTLLNIEGLKIVGVVDKDAQSPALQLAREHGISTGPRWQSFITDTIDTIINAHSDRLYRVLQKYVSYKTVVIPFSVVRIMTELMEEKEVLIQKIKEQSKQQRLILSQTHDGMLAINKEGRITILNPRAEKMMRLKSETVIGQKVEDVISSTQLPRVLQTKEPEFNQEQTLENGDKIITTRLPMLADDGSLLGAFAVFKDITDIQEMAEEVTNLKSIQTMLHAIIQSSEEAITVVDEKGNGLLINPAYTRLTGLREADVIGKPASIDISEGESMHMHVLKTRQPVRGARMKVGQAKRDVIVNVAPIIVNDELKGSVGVIQDVSEMSQLNKELDRAKEIIRTLEAKYTFADIIGESEPIKVMIEQARLAANVPINILLRGESGTGKELFAHAIHNASRRRLQKFIRVNCAAISESLLESEMFGYEEGAFSGAKKGGKRGYFEEANGGSIFLDEIAELSPQMQAKLLRVLQENEIVRVGGTKPIPIDVRIITATNVDLESRIAEKRFREDLYYRLNRMPIFIPPLRHRKEDILLLAQHLIKKINQDFGRNVETISEEAIEKLKDYDWPGNVRELENILGRAVIHMNVNETEIGLMHLPPLALKVPEKDEIAFPKEVRTSSLPLTDQLQAVEQEIIKQTYEEMGYNKTKTAQALGISVRNLYYKMEKLQIDKSNLQ</sequence>